<dbReference type="Gene3D" id="2.30.110.10">
    <property type="entry name" value="Electron Transport, Fmn-binding Protein, Chain A"/>
    <property type="match status" value="1"/>
</dbReference>
<evidence type="ECO:0008006" key="4">
    <source>
        <dbReference type="Google" id="ProtNLM"/>
    </source>
</evidence>
<protein>
    <recommendedName>
        <fullName evidence="4">Pyridoxamine 5'-phosphate oxidase putative domain-containing protein</fullName>
    </recommendedName>
</protein>
<evidence type="ECO:0000313" key="3">
    <source>
        <dbReference type="Proteomes" id="UP001310890"/>
    </source>
</evidence>
<dbReference type="Proteomes" id="UP001310890">
    <property type="component" value="Unassembled WGS sequence"/>
</dbReference>
<organism evidence="2 3">
    <name type="scientific">Meristemomyces frigidus</name>
    <dbReference type="NCBI Taxonomy" id="1508187"/>
    <lineage>
        <taxon>Eukaryota</taxon>
        <taxon>Fungi</taxon>
        <taxon>Dikarya</taxon>
        <taxon>Ascomycota</taxon>
        <taxon>Pezizomycotina</taxon>
        <taxon>Dothideomycetes</taxon>
        <taxon>Dothideomycetidae</taxon>
        <taxon>Mycosphaerellales</taxon>
        <taxon>Teratosphaeriaceae</taxon>
        <taxon>Meristemomyces</taxon>
    </lineage>
</organism>
<dbReference type="PANTHER" id="PTHR39336:SF3">
    <property type="entry name" value="PYRIDOXAMINE PHOSPHATE OXIDASE"/>
    <property type="match status" value="1"/>
</dbReference>
<keyword evidence="1" id="KW-0812">Transmembrane</keyword>
<dbReference type="SUPFAM" id="SSF50475">
    <property type="entry name" value="FMN-binding split barrel"/>
    <property type="match status" value="1"/>
</dbReference>
<evidence type="ECO:0000313" key="2">
    <source>
        <dbReference type="EMBL" id="KAK5112328.1"/>
    </source>
</evidence>
<feature type="transmembrane region" description="Helical" evidence="1">
    <location>
        <begin position="227"/>
        <end position="248"/>
    </location>
</feature>
<evidence type="ECO:0000256" key="1">
    <source>
        <dbReference type="SAM" id="Phobius"/>
    </source>
</evidence>
<comment type="caution">
    <text evidence="2">The sequence shown here is derived from an EMBL/GenBank/DDBJ whole genome shotgun (WGS) entry which is preliminary data.</text>
</comment>
<proteinExistence type="predicted"/>
<name>A0AAN7TF24_9PEZI</name>
<dbReference type="InterPro" id="IPR012349">
    <property type="entry name" value="Split_barrel_FMN-bd"/>
</dbReference>
<keyword evidence="1" id="KW-0472">Membrane</keyword>
<accession>A0AAN7TF24</accession>
<dbReference type="EMBL" id="JAVRRL010000031">
    <property type="protein sequence ID" value="KAK5112328.1"/>
    <property type="molecule type" value="Genomic_DNA"/>
</dbReference>
<dbReference type="PANTHER" id="PTHR39336">
    <property type="entry name" value="PYRIDOXAMINE PHOSPHATE OXIDASE FAMILY PROTEIN (AFU_ORTHOLOGUE AFUA_6G11440)"/>
    <property type="match status" value="1"/>
</dbReference>
<reference evidence="2" key="1">
    <citation type="submission" date="2023-08" db="EMBL/GenBank/DDBJ databases">
        <title>Black Yeasts Isolated from many extreme environments.</title>
        <authorList>
            <person name="Coleine C."/>
            <person name="Stajich J.E."/>
            <person name="Selbmann L."/>
        </authorList>
    </citation>
    <scope>NUCLEOTIDE SEQUENCE</scope>
    <source>
        <strain evidence="2">CCFEE 5401</strain>
    </source>
</reference>
<keyword evidence="1" id="KW-1133">Transmembrane helix</keyword>
<dbReference type="AlphaFoldDB" id="A0AAN7TF24"/>
<gene>
    <name evidence="2" type="ORF">LTR62_004291</name>
</gene>
<sequence length="274" mass="30439">MGVFYESIPPSLIQWIPKQNWVATAPLSGSGHVNVSPKGGKYFGVVNERTFYYLDLSGSGNETISHLLEPGNGRITIQLNEFEHAAPKIVRLWGHGRVLERDTTEFNTFVKSQDLYSMLEALPGHRSVIVVDIHQVGSSCGFSVPYMDFKSFRTTLNDFYANKDKKFKAGNEKESMDHYWAYKNAWSMDGLPGLPRATIAAKRESIVPIKKMVGPRATQQYVCRNGMAPSMVLVIAMLAFLLGIMVALHADYLLSLAQNIIPEALKNAVVQGKA</sequence>